<dbReference type="RefSeq" id="WP_345467261.1">
    <property type="nucleotide sequence ID" value="NZ_BAABLK010000024.1"/>
</dbReference>
<evidence type="ECO:0000259" key="5">
    <source>
        <dbReference type="Pfam" id="PF13524"/>
    </source>
</evidence>
<dbReference type="InterPro" id="IPR050194">
    <property type="entry name" value="Glycosyltransferase_grp1"/>
</dbReference>
<gene>
    <name evidence="7" type="ORF">GCM10025778_14300</name>
</gene>
<evidence type="ECO:0000259" key="4">
    <source>
        <dbReference type="Pfam" id="PF00534"/>
    </source>
</evidence>
<evidence type="ECO:0000313" key="7">
    <source>
        <dbReference type="EMBL" id="GAA5226897.1"/>
    </source>
</evidence>
<reference evidence="8" key="1">
    <citation type="journal article" date="2019" name="Int. J. Syst. Evol. Microbiol.">
        <title>The Global Catalogue of Microorganisms (GCM) 10K type strain sequencing project: providing services to taxonomists for standard genome sequencing and annotation.</title>
        <authorList>
            <consortium name="The Broad Institute Genomics Platform"/>
            <consortium name="The Broad Institute Genome Sequencing Center for Infectious Disease"/>
            <person name="Wu L."/>
            <person name="Ma J."/>
        </authorList>
    </citation>
    <scope>NUCLEOTIDE SEQUENCE [LARGE SCALE GENOMIC DNA]</scope>
    <source>
        <strain evidence="8">JCM 18952</strain>
    </source>
</reference>
<keyword evidence="3" id="KW-0808">Transferase</keyword>
<dbReference type="PANTHER" id="PTHR45947:SF3">
    <property type="entry name" value="SULFOQUINOVOSYL TRANSFERASE SQD2"/>
    <property type="match status" value="1"/>
</dbReference>
<dbReference type="Pfam" id="PF13579">
    <property type="entry name" value="Glyco_trans_4_4"/>
    <property type="match status" value="1"/>
</dbReference>
<evidence type="ECO:0000259" key="6">
    <source>
        <dbReference type="Pfam" id="PF13579"/>
    </source>
</evidence>
<dbReference type="Gene3D" id="3.40.50.2000">
    <property type="entry name" value="Glycogen Phosphorylase B"/>
    <property type="match status" value="3"/>
</dbReference>
<keyword evidence="8" id="KW-1185">Reference proteome</keyword>
<keyword evidence="2" id="KW-0328">Glycosyltransferase</keyword>
<dbReference type="EMBL" id="BAABLK010000024">
    <property type="protein sequence ID" value="GAA5226897.1"/>
    <property type="molecule type" value="Genomic_DNA"/>
</dbReference>
<dbReference type="Pfam" id="PF00534">
    <property type="entry name" value="Glycos_transf_1"/>
    <property type="match status" value="1"/>
</dbReference>
<evidence type="ECO:0000256" key="1">
    <source>
        <dbReference type="ARBA" id="ARBA00021292"/>
    </source>
</evidence>
<accession>A0ABP9TMC9</accession>
<evidence type="ECO:0000256" key="3">
    <source>
        <dbReference type="ARBA" id="ARBA00022679"/>
    </source>
</evidence>
<feature type="domain" description="Spore protein YkvP/CgeB glycosyl transferase-like" evidence="5">
    <location>
        <begin position="623"/>
        <end position="733"/>
    </location>
</feature>
<name>A0ABP9TMC9_9MICC</name>
<protein>
    <recommendedName>
        <fullName evidence="1">D-inositol 3-phosphate glycosyltransferase</fullName>
    </recommendedName>
</protein>
<dbReference type="Proteomes" id="UP001501257">
    <property type="component" value="Unassembled WGS sequence"/>
</dbReference>
<feature type="domain" description="Glycosyltransferase subfamily 4-like N-terminal" evidence="6">
    <location>
        <begin position="13"/>
        <end position="193"/>
    </location>
</feature>
<dbReference type="CDD" id="cd03794">
    <property type="entry name" value="GT4_WbuB-like"/>
    <property type="match status" value="1"/>
</dbReference>
<dbReference type="Pfam" id="PF13524">
    <property type="entry name" value="Glyco_trans_1_2"/>
    <property type="match status" value="1"/>
</dbReference>
<dbReference type="SUPFAM" id="SSF53756">
    <property type="entry name" value="UDP-Glycosyltransferase/glycogen phosphorylase"/>
    <property type="match status" value="2"/>
</dbReference>
<dbReference type="InterPro" id="IPR001296">
    <property type="entry name" value="Glyco_trans_1"/>
</dbReference>
<evidence type="ECO:0000313" key="8">
    <source>
        <dbReference type="Proteomes" id="UP001501257"/>
    </source>
</evidence>
<sequence length="1225" mass="135546">MYCAHSTGAFHSNGYSTRTSGLTKALVGLGTDIVVAARPGYPWDVRTSHKPKTQSRFESTVDDVKTVYNPGTSWSRLALDEYIHEAADIYAREAMINRPSRIVAASNHVTALPALIAARRLGVPFAYEVRGLWEVTEASGTEGYDQSDRYALAVQLETLVATEADHVFAITTQVRDELVRRGVDVSKISLLPNAAYIYEFSPLRPDPALAAKHRLQDGLTIGYAGSVLDYEGLDLVIEAIAQLHADGVAAKLVIVGDGPALKGLKELTRELEVSHLVEFIGRVPAKSVPRFIEIFDVVVCPRVSSVVTEMVSPLKPLEAMSAGKTVIGSNVAPLVDLLGTEGTRGMLFKAGDSADLARVITNVSQDRALREQIGREARQWICKNRSWERIARDQLSGLGQIAVPKTGARDKALSGVTIALISDEFTRTSIGNDVTLVMPTPHNWKALLEEKPVDVLLVESAWEGNDGEWHRKIGYYDDEECTDLRELLAYCASRDIPTVFWNKEDPVHFNRFRTTASFFDHVFTTDANCLKDYWAHRGPRLKTMASLPFWAQPALHNPLSTGEEQDHSVAYGGSYYGQRFAKRSQELVTLLDAAIPHGLKIYDRQFDNPDSPYRFPEHLQEFVQGGLPYAEMVKAYKNHAVHINVNSVSDSPTMFSRRVFELAGCGTPCVSGPGLEHGGIFGITDATSFTKASVAAKLDRWMTDEYTRLRDAQDAMRIVYRSHLSIHRLAYLLRTAGIPVAAQGLPSYVLQLAELDHRTAELVLGQSHPPLAVVTRAVPSAEILAMFAAHHVEVLKAIPNDPELFVADFTESFEDPLAAEDLATAIRHTHANAARINVADFVAYPMPLWDWSSNASKAINMHRVGHDQDPAIGVLQLPSPAQVDEVPDQLFSLREGEPRNVLIAGHDLKFAGAIIEGLKSAGHNVTVDQWTGHSQHDEAKSRELLVDADVIFCEWSLGNLAWYSKNKLPDQRLVSRFHFQEIITKYPAEVDYANVDELIFVGEYLRRTAITKFGIPENLTKVVFNTVDVTGLDRPKTADARFNLGLVGMVPEHKRLDVALDLVAKLRSTDSRYHLYIKGNRPEEYSWMAARPQEMKFYEEQYTRIETDPLLRDGVTFDGHGSDMQDWYQKIGVSLSVSDFESFHYTIADGAASGAVPMSLAWAGADQIYPAHWLANSVADMAERIIASTASESMFHASGTDAQNFAKSAFSKPNTEDILIANIVG</sequence>
<comment type="caution">
    <text evidence="7">The sequence shown here is derived from an EMBL/GenBank/DDBJ whole genome shotgun (WGS) entry which is preliminary data.</text>
</comment>
<organism evidence="7 8">
    <name type="scientific">Paeniglutamicibacter antarcticus</name>
    <dbReference type="NCBI Taxonomy" id="494023"/>
    <lineage>
        <taxon>Bacteria</taxon>
        <taxon>Bacillati</taxon>
        <taxon>Actinomycetota</taxon>
        <taxon>Actinomycetes</taxon>
        <taxon>Micrococcales</taxon>
        <taxon>Micrococcaceae</taxon>
        <taxon>Paeniglutamicibacter</taxon>
    </lineage>
</organism>
<proteinExistence type="predicted"/>
<dbReference type="PANTHER" id="PTHR45947">
    <property type="entry name" value="SULFOQUINOVOSYL TRANSFERASE SQD2"/>
    <property type="match status" value="1"/>
</dbReference>
<evidence type="ECO:0000256" key="2">
    <source>
        <dbReference type="ARBA" id="ARBA00022676"/>
    </source>
</evidence>
<feature type="domain" description="Glycosyl transferase family 1" evidence="4">
    <location>
        <begin position="216"/>
        <end position="380"/>
    </location>
</feature>
<dbReference type="InterPro" id="IPR028098">
    <property type="entry name" value="Glyco_trans_4-like_N"/>
</dbReference>
<dbReference type="InterPro" id="IPR055259">
    <property type="entry name" value="YkvP/CgeB_Glyco_trans-like"/>
</dbReference>